<organism evidence="2 3">
    <name type="scientific">Cryptotermes secundus</name>
    <dbReference type="NCBI Taxonomy" id="105785"/>
    <lineage>
        <taxon>Eukaryota</taxon>
        <taxon>Metazoa</taxon>
        <taxon>Ecdysozoa</taxon>
        <taxon>Arthropoda</taxon>
        <taxon>Hexapoda</taxon>
        <taxon>Insecta</taxon>
        <taxon>Pterygota</taxon>
        <taxon>Neoptera</taxon>
        <taxon>Polyneoptera</taxon>
        <taxon>Dictyoptera</taxon>
        <taxon>Blattodea</taxon>
        <taxon>Blattoidea</taxon>
        <taxon>Termitoidae</taxon>
        <taxon>Kalotermitidae</taxon>
        <taxon>Cryptotermitinae</taxon>
        <taxon>Cryptotermes</taxon>
    </lineage>
</organism>
<evidence type="ECO:0000256" key="1">
    <source>
        <dbReference type="SAM" id="MobiDB-lite"/>
    </source>
</evidence>
<comment type="caution">
    <text evidence="2">The sequence shown here is derived from an EMBL/GenBank/DDBJ whole genome shotgun (WGS) entry which is preliminary data.</text>
</comment>
<reference evidence="2 3" key="1">
    <citation type="submission" date="2017-12" db="EMBL/GenBank/DDBJ databases">
        <title>Hemimetabolous genomes reveal molecular basis of termite eusociality.</title>
        <authorList>
            <person name="Harrison M.C."/>
            <person name="Jongepier E."/>
            <person name="Robertson H.M."/>
            <person name="Arning N."/>
            <person name="Bitard-Feildel T."/>
            <person name="Chao H."/>
            <person name="Childers C.P."/>
            <person name="Dinh H."/>
            <person name="Doddapaneni H."/>
            <person name="Dugan S."/>
            <person name="Gowin J."/>
            <person name="Greiner C."/>
            <person name="Han Y."/>
            <person name="Hu H."/>
            <person name="Hughes D.S.T."/>
            <person name="Huylmans A.-K."/>
            <person name="Kemena C."/>
            <person name="Kremer L.P.M."/>
            <person name="Lee S.L."/>
            <person name="Lopez-Ezquerra A."/>
            <person name="Mallet L."/>
            <person name="Monroy-Kuhn J.M."/>
            <person name="Moser A."/>
            <person name="Murali S.C."/>
            <person name="Muzny D.M."/>
            <person name="Otani S."/>
            <person name="Piulachs M.-D."/>
            <person name="Poelchau M."/>
            <person name="Qu J."/>
            <person name="Schaub F."/>
            <person name="Wada-Katsumata A."/>
            <person name="Worley K.C."/>
            <person name="Xie Q."/>
            <person name="Ylla G."/>
            <person name="Poulsen M."/>
            <person name="Gibbs R.A."/>
            <person name="Schal C."/>
            <person name="Richards S."/>
            <person name="Belles X."/>
            <person name="Korb J."/>
            <person name="Bornberg-Bauer E."/>
        </authorList>
    </citation>
    <scope>NUCLEOTIDE SEQUENCE [LARGE SCALE GENOMIC DNA]</scope>
    <source>
        <tissue evidence="2">Whole body</tissue>
    </source>
</reference>
<sequence>MVEKNWHPSYRRPRFLEATGYGTGDRGTRVRLPMGPRILPSPRLPDMIWVPGYEGIAGNKTADQLARTGSEEPFIEPEPPMRYLNWSCQDSDQGLD</sequence>
<feature type="compositionally biased region" description="Polar residues" evidence="1">
    <location>
        <begin position="86"/>
        <end position="96"/>
    </location>
</feature>
<proteinExistence type="predicted"/>
<keyword evidence="3" id="KW-1185">Reference proteome</keyword>
<dbReference type="AlphaFoldDB" id="A0A2J7PTE1"/>
<feature type="region of interest" description="Disordered" evidence="1">
    <location>
        <begin position="72"/>
        <end position="96"/>
    </location>
</feature>
<evidence type="ECO:0000313" key="3">
    <source>
        <dbReference type="Proteomes" id="UP000235965"/>
    </source>
</evidence>
<accession>A0A2J7PTE1</accession>
<dbReference type="Proteomes" id="UP000235965">
    <property type="component" value="Unassembled WGS sequence"/>
</dbReference>
<dbReference type="InParanoid" id="A0A2J7PTE1"/>
<protein>
    <recommendedName>
        <fullName evidence="4">RNase H type-1 domain-containing protein</fullName>
    </recommendedName>
</protein>
<gene>
    <name evidence="2" type="ORF">B7P43_G16840</name>
</gene>
<dbReference type="EMBL" id="NEVH01021583">
    <property type="protein sequence ID" value="PNF19596.1"/>
    <property type="molecule type" value="Genomic_DNA"/>
</dbReference>
<evidence type="ECO:0008006" key="4">
    <source>
        <dbReference type="Google" id="ProtNLM"/>
    </source>
</evidence>
<name>A0A2J7PTE1_9NEOP</name>
<evidence type="ECO:0000313" key="2">
    <source>
        <dbReference type="EMBL" id="PNF19596.1"/>
    </source>
</evidence>